<dbReference type="InterPro" id="IPR003680">
    <property type="entry name" value="Flavodoxin_fold"/>
</dbReference>
<comment type="caution">
    <text evidence="6">Lacks conserved residue(s) required for the propagation of feature annotation.</text>
</comment>
<organism evidence="8 9">
    <name type="scientific">Butyricicoccus pullicaecorum</name>
    <dbReference type="NCBI Taxonomy" id="501571"/>
    <lineage>
        <taxon>Bacteria</taxon>
        <taxon>Bacillati</taxon>
        <taxon>Bacillota</taxon>
        <taxon>Clostridia</taxon>
        <taxon>Eubacteriales</taxon>
        <taxon>Butyricicoccaceae</taxon>
        <taxon>Butyricicoccus</taxon>
    </lineage>
</organism>
<evidence type="ECO:0000256" key="5">
    <source>
        <dbReference type="ARBA" id="ARBA00048542"/>
    </source>
</evidence>
<dbReference type="GO" id="GO:0016655">
    <property type="term" value="F:oxidoreductase activity, acting on NAD(P)H, quinone or similar compound as acceptor"/>
    <property type="evidence" value="ECO:0007669"/>
    <property type="project" value="InterPro"/>
</dbReference>
<dbReference type="PANTHER" id="PTHR43741">
    <property type="entry name" value="FMN-DEPENDENT NADH-AZOREDUCTASE 1"/>
    <property type="match status" value="1"/>
</dbReference>
<dbReference type="InterPro" id="IPR050104">
    <property type="entry name" value="FMN-dep_NADH:Q_OxRdtase_AzoR1"/>
</dbReference>
<dbReference type="EMBL" id="NFKK01000008">
    <property type="protein sequence ID" value="OUP52658.1"/>
    <property type="molecule type" value="Genomic_DNA"/>
</dbReference>
<keyword evidence="1 6" id="KW-0285">Flavoprotein</keyword>
<keyword evidence="2 6" id="KW-0288">FMN</keyword>
<dbReference type="RefSeq" id="WP_087372812.1">
    <property type="nucleotide sequence ID" value="NZ_NFKK01000008.1"/>
</dbReference>
<comment type="similarity">
    <text evidence="6">Belongs to the azoreductase type 1 family.</text>
</comment>
<dbReference type="EC" id="1.7.1.17" evidence="6"/>
<evidence type="ECO:0000256" key="2">
    <source>
        <dbReference type="ARBA" id="ARBA00022643"/>
    </source>
</evidence>
<comment type="catalytic activity">
    <reaction evidence="5">
        <text>N,N-dimethyl-1,4-phenylenediamine + anthranilate + 2 NAD(+) = 2-(4-dimethylaminophenyl)diazenylbenzoate + 2 NADH + 2 H(+)</text>
        <dbReference type="Rhea" id="RHEA:55872"/>
        <dbReference type="ChEBI" id="CHEBI:15378"/>
        <dbReference type="ChEBI" id="CHEBI:15783"/>
        <dbReference type="ChEBI" id="CHEBI:16567"/>
        <dbReference type="ChEBI" id="CHEBI:57540"/>
        <dbReference type="ChEBI" id="CHEBI:57945"/>
        <dbReference type="ChEBI" id="CHEBI:71579"/>
        <dbReference type="EC" id="1.7.1.17"/>
    </reaction>
    <physiologicalReaction direction="right-to-left" evidence="5">
        <dbReference type="Rhea" id="RHEA:55874"/>
    </physiologicalReaction>
</comment>
<dbReference type="HAMAP" id="MF_01216">
    <property type="entry name" value="Azoreductase_type1"/>
    <property type="match status" value="1"/>
</dbReference>
<comment type="cofactor">
    <cofactor evidence="6">
        <name>FMN</name>
        <dbReference type="ChEBI" id="CHEBI:58210"/>
    </cofactor>
    <text evidence="6">Binds 1 FMN per subunit.</text>
</comment>
<comment type="catalytic activity">
    <reaction evidence="6">
        <text>2 a quinone + NADH + H(+) = 2 a 1,4-benzosemiquinone + NAD(+)</text>
        <dbReference type="Rhea" id="RHEA:65952"/>
        <dbReference type="ChEBI" id="CHEBI:15378"/>
        <dbReference type="ChEBI" id="CHEBI:57540"/>
        <dbReference type="ChEBI" id="CHEBI:57945"/>
        <dbReference type="ChEBI" id="CHEBI:132124"/>
        <dbReference type="ChEBI" id="CHEBI:134225"/>
    </reaction>
</comment>
<proteinExistence type="inferred from homology"/>
<evidence type="ECO:0000256" key="1">
    <source>
        <dbReference type="ARBA" id="ARBA00022630"/>
    </source>
</evidence>
<comment type="function">
    <text evidence="6">Also exhibits azoreductase activity. Catalyzes the reductive cleavage of the azo bond in aromatic azo compounds to the corresponding amines.</text>
</comment>
<dbReference type="Proteomes" id="UP000195897">
    <property type="component" value="Unassembled WGS sequence"/>
</dbReference>
<accession>A0A1Y4L7C7</accession>
<keyword evidence="4 6" id="KW-0520">NAD</keyword>
<dbReference type="InterPro" id="IPR023048">
    <property type="entry name" value="NADH:quinone_OxRdtase_FMN_depd"/>
</dbReference>
<dbReference type="EC" id="1.6.5.-" evidence="6"/>
<dbReference type="Pfam" id="PF02525">
    <property type="entry name" value="Flavodoxin_2"/>
    <property type="match status" value="1"/>
</dbReference>
<evidence type="ECO:0000256" key="3">
    <source>
        <dbReference type="ARBA" id="ARBA00023002"/>
    </source>
</evidence>
<dbReference type="GO" id="GO:0010181">
    <property type="term" value="F:FMN binding"/>
    <property type="evidence" value="ECO:0007669"/>
    <property type="project" value="UniProtKB-UniRule"/>
</dbReference>
<protein>
    <recommendedName>
        <fullName evidence="6">FMN dependent NADH:quinone oxidoreductase</fullName>
        <ecNumber evidence="6">1.6.5.-</ecNumber>
    </recommendedName>
    <alternativeName>
        <fullName evidence="6">Azo-dye reductase</fullName>
    </alternativeName>
    <alternativeName>
        <fullName evidence="6">FMN-dependent NADH-azo compound oxidoreductase</fullName>
    </alternativeName>
    <alternativeName>
        <fullName evidence="6">FMN-dependent NADH-azoreductase</fullName>
        <ecNumber evidence="6">1.7.1.17</ecNumber>
    </alternativeName>
</protein>
<dbReference type="Gene3D" id="3.40.50.360">
    <property type="match status" value="1"/>
</dbReference>
<evidence type="ECO:0000256" key="6">
    <source>
        <dbReference type="HAMAP-Rule" id="MF_01216"/>
    </source>
</evidence>
<evidence type="ECO:0000259" key="7">
    <source>
        <dbReference type="Pfam" id="PF02525"/>
    </source>
</evidence>
<dbReference type="GO" id="GO:0009055">
    <property type="term" value="F:electron transfer activity"/>
    <property type="evidence" value="ECO:0007669"/>
    <property type="project" value="UniProtKB-UniRule"/>
</dbReference>
<reference evidence="9" key="1">
    <citation type="submission" date="2017-04" db="EMBL/GenBank/DDBJ databases">
        <title>Function of individual gut microbiota members based on whole genome sequencing of pure cultures obtained from chicken caecum.</title>
        <authorList>
            <person name="Medvecky M."/>
            <person name="Cejkova D."/>
            <person name="Polansky O."/>
            <person name="Karasova D."/>
            <person name="Kubasova T."/>
            <person name="Cizek A."/>
            <person name="Rychlik I."/>
        </authorList>
    </citation>
    <scope>NUCLEOTIDE SEQUENCE [LARGE SCALE GENOMIC DNA]</scope>
    <source>
        <strain evidence="9">An180</strain>
    </source>
</reference>
<gene>
    <name evidence="6" type="primary">azoR</name>
    <name evidence="8" type="ORF">B5F17_08100</name>
</gene>
<comment type="subunit">
    <text evidence="6">Homodimer.</text>
</comment>
<dbReference type="InterPro" id="IPR029039">
    <property type="entry name" value="Flavoprotein-like_sf"/>
</dbReference>
<dbReference type="GO" id="GO:0016652">
    <property type="term" value="F:oxidoreductase activity, acting on NAD(P)H as acceptor"/>
    <property type="evidence" value="ECO:0007669"/>
    <property type="project" value="UniProtKB-UniRule"/>
</dbReference>
<comment type="function">
    <text evidence="6">Quinone reductase that provides resistance to thiol-specific stress caused by electrophilic quinones.</text>
</comment>
<evidence type="ECO:0000313" key="9">
    <source>
        <dbReference type="Proteomes" id="UP000195897"/>
    </source>
</evidence>
<evidence type="ECO:0000313" key="8">
    <source>
        <dbReference type="EMBL" id="OUP52658.1"/>
    </source>
</evidence>
<dbReference type="SUPFAM" id="SSF52218">
    <property type="entry name" value="Flavoproteins"/>
    <property type="match status" value="1"/>
</dbReference>
<feature type="binding site" evidence="6">
    <location>
        <begin position="135"/>
        <end position="138"/>
    </location>
    <ligand>
        <name>FMN</name>
        <dbReference type="ChEBI" id="CHEBI:58210"/>
    </ligand>
</feature>
<sequence length="200" mass="21964">MRVLFVDGCIRGAQSRTRMLAQIFLDTLTARKPECTVEIADLNTLRLVPLFGDTLAERDAAVAKQDWTNPWFAQAVQFQQADLIVLAAPFWEGTFPAAMHTYIEHICAAGLTFKYGEDGSQIGLCKAKHAVFFGTKGGIYSQGAAREDDFAARFLKTNLRMLGIPELDVVEAEGLDIDGADVKGILEQAKNQARAVAERL</sequence>
<name>A0A1Y4L7C7_9FIRM</name>
<feature type="domain" description="Flavodoxin-like fold" evidence="7">
    <location>
        <begin position="1"/>
        <end position="195"/>
    </location>
</feature>
<dbReference type="AlphaFoldDB" id="A0A1Y4L7C7"/>
<comment type="caution">
    <text evidence="8">The sequence shown here is derived from an EMBL/GenBank/DDBJ whole genome shotgun (WGS) entry which is preliminary data.</text>
</comment>
<evidence type="ECO:0000256" key="4">
    <source>
        <dbReference type="ARBA" id="ARBA00023027"/>
    </source>
</evidence>
<keyword evidence="3 6" id="KW-0560">Oxidoreductase</keyword>
<dbReference type="PANTHER" id="PTHR43741:SF4">
    <property type="entry name" value="FMN-DEPENDENT NADH:QUINONE OXIDOREDUCTASE"/>
    <property type="match status" value="1"/>
</dbReference>